<organism evidence="3 4">
    <name type="scientific">Clathrus columnatus</name>
    <dbReference type="NCBI Taxonomy" id="1419009"/>
    <lineage>
        <taxon>Eukaryota</taxon>
        <taxon>Fungi</taxon>
        <taxon>Dikarya</taxon>
        <taxon>Basidiomycota</taxon>
        <taxon>Agaricomycotina</taxon>
        <taxon>Agaricomycetes</taxon>
        <taxon>Phallomycetidae</taxon>
        <taxon>Phallales</taxon>
        <taxon>Clathraceae</taxon>
        <taxon>Clathrus</taxon>
    </lineage>
</organism>
<comment type="similarity">
    <text evidence="1">Belongs to the bacterial ribosomal protein bL21 family.</text>
</comment>
<proteinExistence type="inferred from homology"/>
<comment type="caution">
    <text evidence="3">The sequence shown here is derived from an EMBL/GenBank/DDBJ whole genome shotgun (WGS) entry which is preliminary data.</text>
</comment>
<dbReference type="GO" id="GO:0003735">
    <property type="term" value="F:structural constituent of ribosome"/>
    <property type="evidence" value="ECO:0007669"/>
    <property type="project" value="TreeGrafter"/>
</dbReference>
<keyword evidence="4" id="KW-1185">Reference proteome</keyword>
<evidence type="ECO:0000256" key="1">
    <source>
        <dbReference type="ARBA" id="ARBA00008563"/>
    </source>
</evidence>
<accession>A0AAV5AFN9</accession>
<evidence type="ECO:0000256" key="2">
    <source>
        <dbReference type="ARBA" id="ARBA00044129"/>
    </source>
</evidence>
<dbReference type="PANTHER" id="PTHR21349">
    <property type="entry name" value="50S RIBOSOMAL PROTEIN L21"/>
    <property type="match status" value="1"/>
</dbReference>
<dbReference type="GO" id="GO:0005762">
    <property type="term" value="C:mitochondrial large ribosomal subunit"/>
    <property type="evidence" value="ECO:0007669"/>
    <property type="project" value="TreeGrafter"/>
</dbReference>
<evidence type="ECO:0000313" key="3">
    <source>
        <dbReference type="EMBL" id="GJJ11301.1"/>
    </source>
</evidence>
<dbReference type="PANTHER" id="PTHR21349:SF0">
    <property type="entry name" value="LARGE RIBOSOMAL SUBUNIT PROTEIN BL21M"/>
    <property type="match status" value="1"/>
</dbReference>
<sequence length="157" mass="17553">MTTWRSLFQRTLHTAQQLLTPTDLPSAVALLKSQPSHYVVASLHQRRYLLTPKDLLTVPHLKGVSVGDIIRLSQIHELGSRDYTLRGTPTIPSETVKINATVVEHTKGPMEVIIKKKRRKGYQKHIRHKQGYTRLRIGPIEFADSSTLATAGGNSSP</sequence>
<dbReference type="InterPro" id="IPR036164">
    <property type="entry name" value="bL21-like_sf"/>
</dbReference>
<dbReference type="Proteomes" id="UP001050691">
    <property type="component" value="Unassembled WGS sequence"/>
</dbReference>
<dbReference type="EMBL" id="BPWL01000006">
    <property type="protein sequence ID" value="GJJ11301.1"/>
    <property type="molecule type" value="Genomic_DNA"/>
</dbReference>
<dbReference type="InterPro" id="IPR028909">
    <property type="entry name" value="bL21-like"/>
</dbReference>
<evidence type="ECO:0000313" key="4">
    <source>
        <dbReference type="Proteomes" id="UP001050691"/>
    </source>
</evidence>
<dbReference type="Pfam" id="PF00829">
    <property type="entry name" value="Ribosomal_L21p"/>
    <property type="match status" value="1"/>
</dbReference>
<dbReference type="AlphaFoldDB" id="A0AAV5AFN9"/>
<protein>
    <recommendedName>
        <fullName evidence="2">Large ribosomal subunit protein bL21m</fullName>
    </recommendedName>
</protein>
<name>A0AAV5AFN9_9AGAM</name>
<gene>
    <name evidence="3" type="ORF">Clacol_005533</name>
</gene>
<dbReference type="SUPFAM" id="SSF141091">
    <property type="entry name" value="L21p-like"/>
    <property type="match status" value="1"/>
</dbReference>
<reference evidence="3" key="1">
    <citation type="submission" date="2021-10" db="EMBL/GenBank/DDBJ databases">
        <title>De novo Genome Assembly of Clathrus columnatus (Basidiomycota, Fungi) Using Illumina and Nanopore Sequence Data.</title>
        <authorList>
            <person name="Ogiso-Tanaka E."/>
            <person name="Itagaki H."/>
            <person name="Hosoya T."/>
            <person name="Hosaka K."/>
        </authorList>
    </citation>
    <scope>NUCLEOTIDE SEQUENCE</scope>
    <source>
        <strain evidence="3">MO-923</strain>
    </source>
</reference>